<proteinExistence type="predicted"/>
<dbReference type="EMBL" id="CP075585">
    <property type="protein sequence ID" value="QZA58534.1"/>
    <property type="molecule type" value="Genomic_DNA"/>
</dbReference>
<feature type="coiled-coil region" evidence="1">
    <location>
        <begin position="115"/>
        <end position="156"/>
    </location>
</feature>
<sequence>MLKWCAIRKGKSEVILADAQCKKDQIQGHSYQALDFSFRKEADIVAISSFPQQKIEQASLGTSRQISYLNIPYFISEIPAIEYENRQYRAWIRNIKTALQEINDNGWKNSIKSILKELNIKNDHLIKEYERTAKEIQSLEELLEKIQEDNVEMVSIIDSYQSEVSKESIKKSFFSSLTEAYTRRISKESGYDSQGSISSTETVVLEESDSVFVQAHVQMKELEKKNKIYKEWINSLNRKLDYNYDFKLIKLSNLKTFEDLKSPSFKKIELKQKNRENEKIIQSLEVQIIKNLEINATYQDLLSEEARFHRSKDAYLDKLNELEERLNNEQKELEDLGCYSEKVGQLHKNMETFTECLTQTKKLISLLKI</sequence>
<dbReference type="RefSeq" id="WP_194844888.1">
    <property type="nucleotide sequence ID" value="NZ_CP075585.1"/>
</dbReference>
<accession>A0ABX8YZ07</accession>
<feature type="coiled-coil region" evidence="1">
    <location>
        <begin position="312"/>
        <end position="339"/>
    </location>
</feature>
<protein>
    <submittedName>
        <fullName evidence="2">Uncharacterized protein</fullName>
    </submittedName>
</protein>
<name>A0ABX8YZ07_9BACT</name>
<dbReference type="Proteomes" id="UP000822862">
    <property type="component" value="Chromosome"/>
</dbReference>
<gene>
    <name evidence="2" type="ORF">RHAB15C_0000410</name>
</gene>
<organism evidence="2 3">
    <name type="scientific">Candidatus Rhabdochlamydia porcellionis</name>
    <dbReference type="NCBI Taxonomy" id="225148"/>
    <lineage>
        <taxon>Bacteria</taxon>
        <taxon>Pseudomonadati</taxon>
        <taxon>Chlamydiota</taxon>
        <taxon>Chlamydiia</taxon>
        <taxon>Parachlamydiales</taxon>
        <taxon>Candidatus Rhabdochlamydiaceae</taxon>
        <taxon>Candidatus Rhabdochlamydia</taxon>
    </lineage>
</organism>
<evidence type="ECO:0000313" key="2">
    <source>
        <dbReference type="EMBL" id="QZA58534.1"/>
    </source>
</evidence>
<keyword evidence="1" id="KW-0175">Coiled coil</keyword>
<reference evidence="2 3" key="1">
    <citation type="submission" date="2021-05" db="EMBL/GenBank/DDBJ databases">
        <title>Ecology and evolution of chlamydial symbionts of arthropods.</title>
        <authorList>
            <person name="Halter T."/>
            <person name="Sixt B.S."/>
            <person name="Toenshoff E.R."/>
            <person name="Koestlbacher S."/>
            <person name="Schulz F."/>
            <person name="Kostanjsek R."/>
            <person name="Collingro A."/>
            <person name="Hendrickx F."/>
            <person name="Horn M."/>
        </authorList>
    </citation>
    <scope>NUCLEOTIDE SEQUENCE [LARGE SCALE GENOMIC DNA]</scope>
    <source>
        <strain evidence="2 3">15C</strain>
    </source>
</reference>
<keyword evidence="3" id="KW-1185">Reference proteome</keyword>
<evidence type="ECO:0000256" key="1">
    <source>
        <dbReference type="SAM" id="Coils"/>
    </source>
</evidence>
<evidence type="ECO:0000313" key="3">
    <source>
        <dbReference type="Proteomes" id="UP000822862"/>
    </source>
</evidence>